<protein>
    <submittedName>
        <fullName evidence="2">Uncharacterized protein</fullName>
    </submittedName>
</protein>
<dbReference type="EMBL" id="JEMT01022801">
    <property type="protein sequence ID" value="EXX64802.1"/>
    <property type="molecule type" value="Genomic_DNA"/>
</dbReference>
<dbReference type="HOGENOM" id="CLU_293573_0_0_1"/>
<name>A0A015J5J1_RHIIW</name>
<dbReference type="Gene3D" id="1.10.287.1490">
    <property type="match status" value="1"/>
</dbReference>
<proteinExistence type="predicted"/>
<dbReference type="Proteomes" id="UP000022910">
    <property type="component" value="Unassembled WGS sequence"/>
</dbReference>
<feature type="coiled-coil region" evidence="1">
    <location>
        <begin position="636"/>
        <end position="740"/>
    </location>
</feature>
<dbReference type="AlphaFoldDB" id="A0A015J5J1"/>
<organism evidence="2 3">
    <name type="scientific">Rhizophagus irregularis (strain DAOM 197198w)</name>
    <name type="common">Glomus intraradices</name>
    <dbReference type="NCBI Taxonomy" id="1432141"/>
    <lineage>
        <taxon>Eukaryota</taxon>
        <taxon>Fungi</taxon>
        <taxon>Fungi incertae sedis</taxon>
        <taxon>Mucoromycota</taxon>
        <taxon>Glomeromycotina</taxon>
        <taxon>Glomeromycetes</taxon>
        <taxon>Glomerales</taxon>
        <taxon>Glomeraceae</taxon>
        <taxon>Rhizophagus</taxon>
    </lineage>
</organism>
<evidence type="ECO:0000256" key="1">
    <source>
        <dbReference type="SAM" id="Coils"/>
    </source>
</evidence>
<evidence type="ECO:0000313" key="3">
    <source>
        <dbReference type="Proteomes" id="UP000022910"/>
    </source>
</evidence>
<accession>A0A015J5J1</accession>
<dbReference type="OrthoDB" id="2448367at2759"/>
<keyword evidence="3" id="KW-1185">Reference proteome</keyword>
<comment type="caution">
    <text evidence="2">The sequence shown here is derived from an EMBL/GenBank/DDBJ whole genome shotgun (WGS) entry which is preliminary data.</text>
</comment>
<evidence type="ECO:0000313" key="2">
    <source>
        <dbReference type="EMBL" id="EXX64802.1"/>
    </source>
</evidence>
<reference evidence="2 3" key="1">
    <citation type="submission" date="2014-02" db="EMBL/GenBank/DDBJ databases">
        <title>Single nucleus genome sequencing reveals high similarity among nuclei of an endomycorrhizal fungus.</title>
        <authorList>
            <person name="Lin K."/>
            <person name="Geurts R."/>
            <person name="Zhang Z."/>
            <person name="Limpens E."/>
            <person name="Saunders D.G."/>
            <person name="Mu D."/>
            <person name="Pang E."/>
            <person name="Cao H."/>
            <person name="Cha H."/>
            <person name="Lin T."/>
            <person name="Zhou Q."/>
            <person name="Shang Y."/>
            <person name="Li Y."/>
            <person name="Ivanov S."/>
            <person name="Sharma T."/>
            <person name="Velzen R.V."/>
            <person name="Ruijter N.D."/>
            <person name="Aanen D.K."/>
            <person name="Win J."/>
            <person name="Kamoun S."/>
            <person name="Bisseling T."/>
            <person name="Huang S."/>
        </authorList>
    </citation>
    <scope>NUCLEOTIDE SEQUENCE [LARGE SCALE GENOMIC DNA]</scope>
    <source>
        <strain evidence="3">DAOM197198w</strain>
    </source>
</reference>
<keyword evidence="1" id="KW-0175">Coiled coil</keyword>
<dbReference type="SMR" id="A0A015J5J1"/>
<gene>
    <name evidence="2" type="ORF">RirG_139330</name>
</gene>
<sequence length="1035" mass="122548">MGNTSTHFDETMQKQVLGPIKYLDKKCYIISQENYKHSSDKILGKLNCVRRYYLISNETFKLYINDQQQSTSDLQCMQTQVFGPINYQNKEIYALSSSIKVKDRVMGYVYIDDVYYAISEEAYGEYLLKNDQKIKQQLQQFMQQLVRPINYNNTEFYGISKENYEYILEIIPAIKKTKLVVNEVYYIISKKRYDKYLNMQNEQIRKLLQKIVSEKLYKGMESYLVSEDNYNHFVTKIQDLNKGKEVRHEKYYKMNEETYNLLQNMINGQQIPEQQDELSFMQQEVIGHLNYFNKDCYIIDKENYEYFFKLSNQQPEGQVKIKEEYNVISKEIYDDILQQITSGKLQHMQRQILGPVNCLNGETYIIGEAYGKGLSDEQIIRKIKINKEYYIIDKKAYDKIYNHLRFQQFVERLNAKLINHNNTEVYGINKESYKYIISERIPKELKEQVISNNISVQEDYYAIKKDVYTSYFQNDQQIQNFMGLVNELDKSKGYYLICKENYNKFFRNIIINNKEFRPTRIKEEYIGINKEVYDKYILKIDRQKDPTPEQQVELILQNFTQRQVLGRLNFLGEECYVIDKENYTNFLNQAQANKQVVIEQVVRPIRINVDYYIIIKKAYESRLGPVDTNSCNSTRRNESEELMNDILSRNQALEEECKKLRIQNQVFENECGNLKSQNQAFENECGNLKSQNQAFENEYENLKSQNQVLKLQNGEYKKRCEDLGDKITELREEVTKYQSELGDATSFHLGNQDSNSTSQLSDDIRKLHEKLVSFCNVKREVKINNRELKELMKKYDCLPTNEISKNLISGVLERAVIETIIEKTEAYFNLTKNSNATDKQQLDLEAENNENQQPYLEAEIFNTTDKLLTMTELFTKIRVGTDRVSEAIPTKLRQQVYAILGNRGFSQTFKDVNDSKEHQFIVKLRDYISNLMNRYREFKNPERLKKSTEEINKIIREVINIFFFRLNVQQPIATWDWLPKGTMINTLRMEASWDENETDDLRFDICAFPLIGSNINQSNEKVIVPAQVVMNTLDE</sequence>